<evidence type="ECO:0000256" key="2">
    <source>
        <dbReference type="PROSITE-ProRule" id="PRU01091"/>
    </source>
</evidence>
<dbReference type="GO" id="GO:0000160">
    <property type="term" value="P:phosphorelay signal transduction system"/>
    <property type="evidence" value="ECO:0007669"/>
    <property type="project" value="InterPro"/>
</dbReference>
<dbReference type="Gene3D" id="1.10.10.10">
    <property type="entry name" value="Winged helix-like DNA-binding domain superfamily/Winged helix DNA-binding domain"/>
    <property type="match status" value="1"/>
</dbReference>
<dbReference type="AlphaFoldDB" id="H9CJG6"/>
<feature type="transmembrane region" description="Helical" evidence="3">
    <location>
        <begin position="153"/>
        <end position="171"/>
    </location>
</feature>
<evidence type="ECO:0000256" key="1">
    <source>
        <dbReference type="ARBA" id="ARBA00023125"/>
    </source>
</evidence>
<keyword evidence="1 2" id="KW-0238">DNA-binding</keyword>
<feature type="DNA-binding region" description="OmpR/PhoB-type" evidence="2">
    <location>
        <begin position="1"/>
        <end position="102"/>
    </location>
</feature>
<evidence type="ECO:0000259" key="4">
    <source>
        <dbReference type="PROSITE" id="PS51755"/>
    </source>
</evidence>
<evidence type="ECO:0000313" key="5">
    <source>
        <dbReference type="EMBL" id="AFD29061.1"/>
    </source>
</evidence>
<evidence type="ECO:0000256" key="3">
    <source>
        <dbReference type="SAM" id="Phobius"/>
    </source>
</evidence>
<dbReference type="GO" id="GO:0006355">
    <property type="term" value="P:regulation of DNA-templated transcription"/>
    <property type="evidence" value="ECO:0007669"/>
    <property type="project" value="InterPro"/>
</dbReference>
<protein>
    <submittedName>
        <fullName evidence="5">Toxin co-regulated pilus biosynthesis protein P, transcriptional activator of ToxT promoter</fullName>
    </submittedName>
</protein>
<dbReference type="SMART" id="SM00862">
    <property type="entry name" value="Trans_reg_C"/>
    <property type="match status" value="1"/>
</dbReference>
<dbReference type="GO" id="GO:0003677">
    <property type="term" value="F:DNA binding"/>
    <property type="evidence" value="ECO:0007669"/>
    <property type="project" value="UniProtKB-UniRule"/>
</dbReference>
<feature type="domain" description="OmpR/PhoB-type" evidence="4">
    <location>
        <begin position="1"/>
        <end position="102"/>
    </location>
</feature>
<accession>H9CJG6</accession>
<dbReference type="PROSITE" id="PS51755">
    <property type="entry name" value="OMPR_PHOB"/>
    <property type="match status" value="1"/>
</dbReference>
<keyword evidence="3" id="KW-1133">Transmembrane helix</keyword>
<name>H9CJG6_VIBCL</name>
<sequence length="225" mass="26177">MNLFLIENLFIDLDSGNIGKTSQEIIEAKQKATPKQVELISLLIERFPEYTSRYEIQESLWRGGNISVESITQLVNRTRNLLSDKDKKILINNHGLGYKFSNVVKIESLQELDSYMLDDTVNTVRNEVSQSSNPLNWDIAEVLRYLYNNNDRFLKFSALWLSFFILVFQLVNVCYNSYLSWAFDEQIRNLPIETKYVTVDDDKTVVKLGDAECYNEKGTNLFICR</sequence>
<dbReference type="InterPro" id="IPR036388">
    <property type="entry name" value="WH-like_DNA-bd_sf"/>
</dbReference>
<keyword evidence="3" id="KW-0472">Membrane</keyword>
<dbReference type="EMBL" id="JQ345361">
    <property type="protein sequence ID" value="AFD29061.1"/>
    <property type="molecule type" value="Genomic_DNA"/>
</dbReference>
<organism evidence="5">
    <name type="scientific">Vibrio cholerae O37</name>
    <dbReference type="NCBI Taxonomy" id="185332"/>
    <lineage>
        <taxon>Bacteria</taxon>
        <taxon>Pseudomonadati</taxon>
        <taxon>Pseudomonadota</taxon>
        <taxon>Gammaproteobacteria</taxon>
        <taxon>Vibrionales</taxon>
        <taxon>Vibrionaceae</taxon>
        <taxon>Vibrio</taxon>
    </lineage>
</organism>
<dbReference type="InterPro" id="IPR016032">
    <property type="entry name" value="Sig_transdc_resp-reg_C-effctor"/>
</dbReference>
<dbReference type="Pfam" id="PF00486">
    <property type="entry name" value="Trans_reg_C"/>
    <property type="match status" value="1"/>
</dbReference>
<proteinExistence type="predicted"/>
<dbReference type="InterPro" id="IPR001867">
    <property type="entry name" value="OmpR/PhoB-type_DNA-bd"/>
</dbReference>
<dbReference type="SUPFAM" id="SSF46894">
    <property type="entry name" value="C-terminal effector domain of the bipartite response regulators"/>
    <property type="match status" value="1"/>
</dbReference>
<reference evidence="5" key="1">
    <citation type="journal article" date="2012" name="FEBS Lett.">
        <title>Genomic analysis of ICEVchBan8: An atypical genetic element in Vibrio cholerae.</title>
        <authorList>
            <person name="Taviani E."/>
            <person name="Spagnoletti M."/>
            <person name="Ceccarelli D."/>
            <person name="Haley B.J."/>
            <person name="Hasan N.A."/>
            <person name="Chen A."/>
            <person name="Colombo M.M."/>
            <person name="Huq A."/>
            <person name="Colwell R.R."/>
        </authorList>
    </citation>
    <scope>NUCLEOTIDE SEQUENCE</scope>
    <source>
        <strain evidence="5">MZ03</strain>
    </source>
</reference>
<keyword evidence="3" id="KW-0812">Transmembrane</keyword>